<dbReference type="Pfam" id="PF04616">
    <property type="entry name" value="Glyco_hydro_43"/>
    <property type="match status" value="1"/>
</dbReference>
<dbReference type="InterPro" id="IPR023296">
    <property type="entry name" value="Glyco_hydro_beta-prop_sf"/>
</dbReference>
<evidence type="ECO:0000256" key="1">
    <source>
        <dbReference type="ARBA" id="ARBA00009865"/>
    </source>
</evidence>
<accession>A0A2W0C101</accession>
<dbReference type="AlphaFoldDB" id="A0A2W0C101"/>
<dbReference type="Proteomes" id="UP000247459">
    <property type="component" value="Unassembled WGS sequence"/>
</dbReference>
<keyword evidence="3 4" id="KW-0326">Glycosidase</keyword>
<evidence type="ECO:0000256" key="4">
    <source>
        <dbReference type="RuleBase" id="RU361187"/>
    </source>
</evidence>
<dbReference type="GO" id="GO:0008855">
    <property type="term" value="F:exodeoxyribonuclease VII activity"/>
    <property type="evidence" value="ECO:0007669"/>
    <property type="project" value="UniProtKB-EC"/>
</dbReference>
<dbReference type="Gene3D" id="2.115.10.20">
    <property type="entry name" value="Glycosyl hydrolase domain, family 43"/>
    <property type="match status" value="1"/>
</dbReference>
<feature type="chain" id="PRO_5016072410" evidence="5">
    <location>
        <begin position="31"/>
        <end position="571"/>
    </location>
</feature>
<dbReference type="SUPFAM" id="SSF75005">
    <property type="entry name" value="Arabinanase/levansucrase/invertase"/>
    <property type="match status" value="1"/>
</dbReference>
<dbReference type="InterPro" id="IPR000421">
    <property type="entry name" value="FA58C"/>
</dbReference>
<dbReference type="EC" id="3.1.11.6" evidence="7"/>
<gene>
    <name evidence="7" type="ORF">PIL02S_06936</name>
</gene>
<dbReference type="PROSITE" id="PS50022">
    <property type="entry name" value="FA58C_3"/>
    <property type="match status" value="1"/>
</dbReference>
<reference evidence="7 8" key="1">
    <citation type="submission" date="2018-01" db="EMBL/GenBank/DDBJ databases">
        <title>Genome sequence of the PGP bacterium Paenibacillus illinoisensis E3.</title>
        <authorList>
            <person name="Rolli E."/>
            <person name="Marasco R."/>
            <person name="Bessem C."/>
            <person name="Michoud G."/>
            <person name="Gaiarsa S."/>
            <person name="Borin S."/>
            <person name="Daffonchio D."/>
        </authorList>
    </citation>
    <scope>NUCLEOTIDE SEQUENCE [LARGE SCALE GENOMIC DNA]</scope>
    <source>
        <strain evidence="7 8">E3</strain>
    </source>
</reference>
<protein>
    <submittedName>
        <fullName evidence="7">Coagulation factor 5-8 type domain-containing protein</fullName>
        <ecNumber evidence="7">3.1.11.6</ecNumber>
    </submittedName>
</protein>
<dbReference type="Gene3D" id="2.60.120.260">
    <property type="entry name" value="Galactose-binding domain-like"/>
    <property type="match status" value="1"/>
</dbReference>
<sequence>MVIEKRGTAIVIALIVLTCHLLFSAQTVHAEDSEGTQIAATLFVLKNASEVSNAKIHWAPVNGANEYELYRSENNEPFILLQTLTGTTLDDYDLTIGSTYRYQVKAYGGSSLITSAVSPEYAPHTLPDNLTTFDNTNQSTLNLPNELKVGDTYYRFNFVQKSSGGFGQMIQQTSTDDSTYGNDKVVLSYTDHPDLANSKFEGINVLYHAPTNKFVFWAHYENSTDYTLARVSVASATPGENFTFHKSFRPEGNESRDISIFKDDDDSAYLISTANNNSDTILYKLTSDWLDVENQVSVIYQDQHRELPKVIKKDGVYYLFSSQAAGWYPSIPMYSSASSIDGEWSELRTIGNTSTFSAQSGSVMRVKPNTGNQVVMVAYRWMFGWAGTENETTEERLLPVSFSNGYAFYDYFDQVLYSANDDVVVPVQDGKLLSQGKPATAQTATGTNPANYANDGNYQTEWIGTGSSWPHWWKVDLGSVQEIHNVQISWWMQKGSEGFYKYKIETSTDNVNWTEALDRTNNTSYGFTSDTLSSTARYVRIHMVNAQLHNNPNNWYTPRLWEVKVFGADEE</sequence>
<organism evidence="7 8">
    <name type="scientific">Paenibacillus illinoisensis</name>
    <dbReference type="NCBI Taxonomy" id="59845"/>
    <lineage>
        <taxon>Bacteria</taxon>
        <taxon>Bacillati</taxon>
        <taxon>Bacillota</taxon>
        <taxon>Bacilli</taxon>
        <taxon>Bacillales</taxon>
        <taxon>Paenibacillaceae</taxon>
        <taxon>Paenibacillus</taxon>
    </lineage>
</organism>
<dbReference type="InterPro" id="IPR036116">
    <property type="entry name" value="FN3_sf"/>
</dbReference>
<evidence type="ECO:0000256" key="3">
    <source>
        <dbReference type="ARBA" id="ARBA00023295"/>
    </source>
</evidence>
<dbReference type="SUPFAM" id="SSF49785">
    <property type="entry name" value="Galactose-binding domain-like"/>
    <property type="match status" value="1"/>
</dbReference>
<comment type="caution">
    <text evidence="7">The sequence shown here is derived from an EMBL/GenBank/DDBJ whole genome shotgun (WGS) entry which is preliminary data.</text>
</comment>
<dbReference type="RefSeq" id="WP_110823190.1">
    <property type="nucleotide sequence ID" value="NZ_PRLG01000039.1"/>
</dbReference>
<dbReference type="EMBL" id="PRLG01000039">
    <property type="protein sequence ID" value="PYY25337.1"/>
    <property type="molecule type" value="Genomic_DNA"/>
</dbReference>
<evidence type="ECO:0000256" key="2">
    <source>
        <dbReference type="ARBA" id="ARBA00022801"/>
    </source>
</evidence>
<evidence type="ECO:0000313" key="7">
    <source>
        <dbReference type="EMBL" id="PYY25337.1"/>
    </source>
</evidence>
<dbReference type="CDD" id="cd18822">
    <property type="entry name" value="GH43_CtGH43-like"/>
    <property type="match status" value="1"/>
</dbReference>
<keyword evidence="5" id="KW-0732">Signal</keyword>
<dbReference type="SUPFAM" id="SSF49265">
    <property type="entry name" value="Fibronectin type III"/>
    <property type="match status" value="1"/>
</dbReference>
<dbReference type="GO" id="GO:0005975">
    <property type="term" value="P:carbohydrate metabolic process"/>
    <property type="evidence" value="ECO:0007669"/>
    <property type="project" value="InterPro"/>
</dbReference>
<evidence type="ECO:0000256" key="5">
    <source>
        <dbReference type="SAM" id="SignalP"/>
    </source>
</evidence>
<dbReference type="PANTHER" id="PTHR22925:SF3">
    <property type="entry name" value="GLYCOSYL HYDROLASE FAMILY PROTEIN 43"/>
    <property type="match status" value="1"/>
</dbReference>
<dbReference type="InterPro" id="IPR006710">
    <property type="entry name" value="Glyco_hydro_43"/>
</dbReference>
<dbReference type="Gene3D" id="2.60.40.10">
    <property type="entry name" value="Immunoglobulins"/>
    <property type="match status" value="1"/>
</dbReference>
<name>A0A2W0C101_9BACL</name>
<evidence type="ECO:0000313" key="8">
    <source>
        <dbReference type="Proteomes" id="UP000247459"/>
    </source>
</evidence>
<dbReference type="GO" id="GO:0004553">
    <property type="term" value="F:hydrolase activity, hydrolyzing O-glycosyl compounds"/>
    <property type="evidence" value="ECO:0007669"/>
    <property type="project" value="InterPro"/>
</dbReference>
<dbReference type="OrthoDB" id="273314at2"/>
<dbReference type="InterPro" id="IPR013783">
    <property type="entry name" value="Ig-like_fold"/>
</dbReference>
<proteinExistence type="inferred from homology"/>
<dbReference type="Pfam" id="PF00754">
    <property type="entry name" value="F5_F8_type_C"/>
    <property type="match status" value="1"/>
</dbReference>
<feature type="domain" description="F5/8 type C" evidence="6">
    <location>
        <begin position="420"/>
        <end position="568"/>
    </location>
</feature>
<dbReference type="PANTHER" id="PTHR22925">
    <property type="entry name" value="GLYCOSYL HYDROLASE 43 FAMILY MEMBER"/>
    <property type="match status" value="1"/>
</dbReference>
<keyword evidence="2 4" id="KW-0378">Hydrolase</keyword>
<evidence type="ECO:0000259" key="6">
    <source>
        <dbReference type="PROSITE" id="PS50022"/>
    </source>
</evidence>
<comment type="similarity">
    <text evidence="1 4">Belongs to the glycosyl hydrolase 43 family.</text>
</comment>
<dbReference type="InterPro" id="IPR008979">
    <property type="entry name" value="Galactose-bd-like_sf"/>
</dbReference>
<feature type="signal peptide" evidence="5">
    <location>
        <begin position="1"/>
        <end position="30"/>
    </location>
</feature>